<keyword evidence="1" id="KW-0175">Coiled coil</keyword>
<dbReference type="EMBL" id="BARV01000028">
    <property type="protein sequence ID" value="GAH91937.1"/>
    <property type="molecule type" value="Genomic_DNA"/>
</dbReference>
<protein>
    <submittedName>
        <fullName evidence="2">Uncharacterized protein</fullName>
    </submittedName>
</protein>
<reference evidence="2" key="1">
    <citation type="journal article" date="2014" name="Front. Microbiol.">
        <title>High frequency of phylogenetically diverse reductive dehalogenase-homologous genes in deep subseafloor sedimentary metagenomes.</title>
        <authorList>
            <person name="Kawai M."/>
            <person name="Futagami T."/>
            <person name="Toyoda A."/>
            <person name="Takaki Y."/>
            <person name="Nishi S."/>
            <person name="Hori S."/>
            <person name="Arai W."/>
            <person name="Tsubouchi T."/>
            <person name="Morono Y."/>
            <person name="Uchiyama I."/>
            <person name="Ito T."/>
            <person name="Fujiyama A."/>
            <person name="Inagaki F."/>
            <person name="Takami H."/>
        </authorList>
    </citation>
    <scope>NUCLEOTIDE SEQUENCE</scope>
    <source>
        <strain evidence="2">Expedition CK06-06</strain>
    </source>
</reference>
<name>X1JD76_9ZZZZ</name>
<sequence>MNLLNFFKKKSNSKVDDLEKAKAESLITEEEFLTLKVKRAEKELKEYQAKNIKKGVLK</sequence>
<evidence type="ECO:0000256" key="1">
    <source>
        <dbReference type="SAM" id="Coils"/>
    </source>
</evidence>
<organism evidence="2">
    <name type="scientific">marine sediment metagenome</name>
    <dbReference type="NCBI Taxonomy" id="412755"/>
    <lineage>
        <taxon>unclassified sequences</taxon>
        <taxon>metagenomes</taxon>
        <taxon>ecological metagenomes</taxon>
    </lineage>
</organism>
<gene>
    <name evidence="2" type="ORF">S06H3_00197</name>
</gene>
<accession>X1JD76</accession>
<feature type="coiled-coil region" evidence="1">
    <location>
        <begin position="23"/>
        <end position="50"/>
    </location>
</feature>
<proteinExistence type="predicted"/>
<dbReference type="AlphaFoldDB" id="X1JD76"/>
<comment type="caution">
    <text evidence="2">The sequence shown here is derived from an EMBL/GenBank/DDBJ whole genome shotgun (WGS) entry which is preliminary data.</text>
</comment>
<evidence type="ECO:0000313" key="2">
    <source>
        <dbReference type="EMBL" id="GAH91937.1"/>
    </source>
</evidence>